<dbReference type="Pfam" id="PF11068">
    <property type="entry name" value="YlqD"/>
    <property type="match status" value="1"/>
</dbReference>
<dbReference type="EMBL" id="VGJX01000193">
    <property type="protein sequence ID" value="MBM3274367.1"/>
    <property type="molecule type" value="Genomic_DNA"/>
</dbReference>
<reference evidence="1 2" key="1">
    <citation type="submission" date="2019-03" db="EMBL/GenBank/DDBJ databases">
        <title>Lake Tanganyika Metagenome-Assembled Genomes (MAGs).</title>
        <authorList>
            <person name="Tran P."/>
        </authorList>
    </citation>
    <scope>NUCLEOTIDE SEQUENCE [LARGE SCALE GENOMIC DNA]</scope>
    <source>
        <strain evidence="1">K_DeepCast_65m_m2_236</strain>
    </source>
</reference>
<protein>
    <submittedName>
        <fullName evidence="1">YlqD family protein</fullName>
    </submittedName>
</protein>
<dbReference type="Proteomes" id="UP000703893">
    <property type="component" value="Unassembled WGS sequence"/>
</dbReference>
<accession>A0A938BII1</accession>
<gene>
    <name evidence="1" type="ORF">FJZ00_04400</name>
</gene>
<evidence type="ECO:0000313" key="1">
    <source>
        <dbReference type="EMBL" id="MBM3274367.1"/>
    </source>
</evidence>
<dbReference type="InterPro" id="IPR021297">
    <property type="entry name" value="YlqD"/>
</dbReference>
<dbReference type="Gene3D" id="6.10.140.1110">
    <property type="match status" value="1"/>
</dbReference>
<evidence type="ECO:0000313" key="2">
    <source>
        <dbReference type="Proteomes" id="UP000703893"/>
    </source>
</evidence>
<organism evidence="1 2">
    <name type="scientific">Candidatus Tanganyikabacteria bacterium</name>
    <dbReference type="NCBI Taxonomy" id="2961651"/>
    <lineage>
        <taxon>Bacteria</taxon>
        <taxon>Bacillati</taxon>
        <taxon>Candidatus Sericytochromatia</taxon>
        <taxon>Candidatus Tanganyikabacteria</taxon>
    </lineage>
</organism>
<proteinExistence type="predicted"/>
<dbReference type="AlphaFoldDB" id="A0A938BII1"/>
<sequence length="145" mass="16104">MPSLSLRRQVLIKAIVTDQFKAQATAELQAALAQVDEQFQQLEFQAKRAVADLEKKAPDQVPMLKAQIDQDRGRLLEAKNDLMQKLTIIGQLDLNQEFVQGNVDNFVDVSIGDNLYAKLAAPEIIVKDGVVVEIRAHDVSPIARV</sequence>
<name>A0A938BII1_9BACT</name>
<comment type="caution">
    <text evidence="1">The sequence shown here is derived from an EMBL/GenBank/DDBJ whole genome shotgun (WGS) entry which is preliminary data.</text>
</comment>